<keyword evidence="2" id="KW-0315">Glutamine amidotransferase</keyword>
<evidence type="ECO:0000313" key="6">
    <source>
        <dbReference type="Proteomes" id="UP000261284"/>
    </source>
</evidence>
<evidence type="ECO:0000259" key="4">
    <source>
        <dbReference type="PROSITE" id="PS51278"/>
    </source>
</evidence>
<dbReference type="EMBL" id="QTJU01000001">
    <property type="protein sequence ID" value="RFM29989.1"/>
    <property type="molecule type" value="Genomic_DNA"/>
</dbReference>
<evidence type="ECO:0000256" key="2">
    <source>
        <dbReference type="ARBA" id="ARBA00022962"/>
    </source>
</evidence>
<dbReference type="SUPFAM" id="SSF56235">
    <property type="entry name" value="N-terminal nucleophile aminohydrolases (Ntn hydrolases)"/>
    <property type="match status" value="1"/>
</dbReference>
<dbReference type="CDD" id="cd06223">
    <property type="entry name" value="PRTases_typeI"/>
    <property type="match status" value="1"/>
</dbReference>
<dbReference type="Proteomes" id="UP000261284">
    <property type="component" value="Unassembled WGS sequence"/>
</dbReference>
<evidence type="ECO:0000256" key="1">
    <source>
        <dbReference type="ARBA" id="ARBA00022679"/>
    </source>
</evidence>
<organism evidence="5 6">
    <name type="scientific">Deminuibacter soli</name>
    <dbReference type="NCBI Taxonomy" id="2291815"/>
    <lineage>
        <taxon>Bacteria</taxon>
        <taxon>Pseudomonadati</taxon>
        <taxon>Bacteroidota</taxon>
        <taxon>Chitinophagia</taxon>
        <taxon>Chitinophagales</taxon>
        <taxon>Chitinophagaceae</taxon>
        <taxon>Deminuibacter</taxon>
    </lineage>
</organism>
<dbReference type="PANTHER" id="PTHR11907">
    <property type="entry name" value="AMIDOPHOSPHORIBOSYLTRANSFERASE"/>
    <property type="match status" value="1"/>
</dbReference>
<dbReference type="InterPro" id="IPR017932">
    <property type="entry name" value="GATase_2_dom"/>
</dbReference>
<keyword evidence="3" id="KW-0175">Coiled coil</keyword>
<evidence type="ECO:0000256" key="3">
    <source>
        <dbReference type="SAM" id="Coils"/>
    </source>
</evidence>
<evidence type="ECO:0000313" key="5">
    <source>
        <dbReference type="EMBL" id="RFM29989.1"/>
    </source>
</evidence>
<proteinExistence type="predicted"/>
<dbReference type="Gene3D" id="3.40.50.2020">
    <property type="match status" value="1"/>
</dbReference>
<dbReference type="SUPFAM" id="SSF53271">
    <property type="entry name" value="PRTase-like"/>
    <property type="match status" value="1"/>
</dbReference>
<dbReference type="InterPro" id="IPR029057">
    <property type="entry name" value="PRTase-like"/>
</dbReference>
<accession>A0A3E1NPW5</accession>
<dbReference type="PROSITE" id="PS51278">
    <property type="entry name" value="GATASE_TYPE_2"/>
    <property type="match status" value="1"/>
</dbReference>
<protein>
    <submittedName>
        <fullName evidence="5">Amidophosphoribosyltransferase</fullName>
    </submittedName>
</protein>
<dbReference type="InterPro" id="IPR000836">
    <property type="entry name" value="PRTase_dom"/>
</dbReference>
<dbReference type="RefSeq" id="WP_116845745.1">
    <property type="nucleotide sequence ID" value="NZ_QTJU01000001.1"/>
</dbReference>
<keyword evidence="6" id="KW-1185">Reference proteome</keyword>
<dbReference type="OrthoDB" id="9801213at2"/>
<sequence>MSDEIKHECGLAFIRLRKPFSYYLQKYGTVMYGLNKLYLLMEKQHNRGQDGAGIAAVKLNTEPGYPFLYRTRSNAQQPIADIFFKLGQELKELEKYQPDIKQHPGLMKGHLPFMGELLLGHLRYGTQGKNNVEFCHPFIKRDLLPGKNLALAGNFNLVNTEELFDLINIDPGEFQKQSDLAAMMEVVHHFLSKEDDKQPNAANVVNVLKKATPLFDGGYTIGGLIGNGDSFVMRDAHGIRPAYYYIDDEVIVAASERAAIRTSFNVGENEVLELMPGNALVVSGNGDYVIEQVLEPKERRACSFERIYFSRGSDEKIYRERIALGYHLSKRVLEDISYDLKNTIFSYIPNTAEVAFYGLVKGMEDYLNQIKIQRILSWGNDVTEEKLQEMVTRKIRQEKIAIKDVKLRTFITEDASRNEMVQHVYDITYGTVQKNEDTLVVIDDSIVRGTTLKESIVRMLARLKPKKIIVVSSAPQIRYPDCYGIDMSKLGDFIAFRAAIELLKERGMEAELNKLYEQCKELQRTNQLHTENIVKGVYKPFTPEEISLKIAELITPKEIDIPVQVIYQTIEDLHDSCPTNLGDWYFTGNYPTPGGNRVVNKAFINYMDGKNVRGY</sequence>
<feature type="coiled-coil region" evidence="3">
    <location>
        <begin position="505"/>
        <end position="532"/>
    </location>
</feature>
<comment type="caution">
    <text evidence="5">The sequence shown here is derived from an EMBL/GenBank/DDBJ whole genome shotgun (WGS) entry which is preliminary data.</text>
</comment>
<dbReference type="InterPro" id="IPR029055">
    <property type="entry name" value="Ntn_hydrolases_N"/>
</dbReference>
<name>A0A3E1NPW5_9BACT</name>
<reference evidence="5 6" key="1">
    <citation type="submission" date="2018-08" db="EMBL/GenBank/DDBJ databases">
        <title>Chitinophagaceae sp. K23C18032701, a novel bacterium isolated from forest soil.</title>
        <authorList>
            <person name="Wang C."/>
        </authorList>
    </citation>
    <scope>NUCLEOTIDE SEQUENCE [LARGE SCALE GENOMIC DNA]</scope>
    <source>
        <strain evidence="5 6">K23C18032701</strain>
    </source>
</reference>
<feature type="domain" description="Glutamine amidotransferase type-2" evidence="4">
    <location>
        <begin position="9"/>
        <end position="285"/>
    </location>
</feature>
<gene>
    <name evidence="5" type="ORF">DXN05_03185</name>
</gene>
<dbReference type="GO" id="GO:0016757">
    <property type="term" value="F:glycosyltransferase activity"/>
    <property type="evidence" value="ECO:0007669"/>
    <property type="project" value="UniProtKB-KW"/>
</dbReference>
<keyword evidence="1 5" id="KW-0808">Transferase</keyword>
<keyword evidence="5" id="KW-0328">Glycosyltransferase</keyword>
<dbReference type="AlphaFoldDB" id="A0A3E1NPW5"/>
<dbReference type="Gene3D" id="3.60.20.10">
    <property type="entry name" value="Glutamine Phosphoribosylpyrophosphate, subunit 1, domain 1"/>
    <property type="match status" value="1"/>
</dbReference>